<gene>
    <name evidence="1" type="ORF">ACFFRN_03740</name>
</gene>
<evidence type="ECO:0008006" key="3">
    <source>
        <dbReference type="Google" id="ProtNLM"/>
    </source>
</evidence>
<dbReference type="Proteomes" id="UP001589646">
    <property type="component" value="Unassembled WGS sequence"/>
</dbReference>
<sequence length="273" mass="31094">MTVHPMTPDENIAHIEQQLRTFRAISEDQQRILEVQQAKLRRSRSESTELRRRIRAIKDSLTSPDATPSVAVVAERLQISERIESLRRAEEELFHTASELELRATAWRANRQSLRAVAERASSPLDAEKVTFLESVLVDQLQKYGFNSVSPDSIEIARDTYRPVHEGFDLGFDLSASDMIRVIWAYLIALLETSLRYDTSHPRLLIFDEPRQQETNRVSFAALLTRASVDGVAGAQIIFATSEEEATLVEMLRDLPHRLVSVPPHTKLIRVIE</sequence>
<comment type="caution">
    <text evidence="1">The sequence shown here is derived from an EMBL/GenBank/DDBJ whole genome shotgun (WGS) entry which is preliminary data.</text>
</comment>
<reference evidence="1 2" key="1">
    <citation type="submission" date="2024-09" db="EMBL/GenBank/DDBJ databases">
        <authorList>
            <person name="Sun Q."/>
            <person name="Mori K."/>
        </authorList>
    </citation>
    <scope>NUCLEOTIDE SEQUENCE [LARGE SCALE GENOMIC DNA]</scope>
    <source>
        <strain evidence="1 2">JCM 3323</strain>
    </source>
</reference>
<protein>
    <recommendedName>
        <fullName evidence="3">ATP-binding protein</fullName>
    </recommendedName>
</protein>
<proteinExistence type="predicted"/>
<keyword evidence="2" id="KW-1185">Reference proteome</keyword>
<name>A0ABV5PR85_9ACTN</name>
<accession>A0ABV5PR85</accession>
<evidence type="ECO:0000313" key="2">
    <source>
        <dbReference type="Proteomes" id="UP001589646"/>
    </source>
</evidence>
<dbReference type="EMBL" id="JBHMCE010000001">
    <property type="protein sequence ID" value="MFB9525727.1"/>
    <property type="molecule type" value="Genomic_DNA"/>
</dbReference>
<dbReference type="RefSeq" id="WP_346125924.1">
    <property type="nucleotide sequence ID" value="NZ_BAAAXC010000015.1"/>
</dbReference>
<organism evidence="1 2">
    <name type="scientific">Nonomuraea roseola</name>
    <dbReference type="NCBI Taxonomy" id="46179"/>
    <lineage>
        <taxon>Bacteria</taxon>
        <taxon>Bacillati</taxon>
        <taxon>Actinomycetota</taxon>
        <taxon>Actinomycetes</taxon>
        <taxon>Streptosporangiales</taxon>
        <taxon>Streptosporangiaceae</taxon>
        <taxon>Nonomuraea</taxon>
    </lineage>
</organism>
<evidence type="ECO:0000313" key="1">
    <source>
        <dbReference type="EMBL" id="MFB9525727.1"/>
    </source>
</evidence>